<proteinExistence type="predicted"/>
<dbReference type="Ensembl" id="ENSNVIT00000037484.1">
    <property type="protein sequence ID" value="ENSNVIP00000032333.1"/>
    <property type="gene ID" value="ENSNVIG00000024932.1"/>
</dbReference>
<dbReference type="GO" id="GO:0051014">
    <property type="term" value="P:actin filament severing"/>
    <property type="evidence" value="ECO:0007669"/>
    <property type="project" value="TreeGrafter"/>
</dbReference>
<protein>
    <recommendedName>
        <fullName evidence="4">Villin-like protein</fullName>
    </recommendedName>
</protein>
<dbReference type="PRINTS" id="PR00597">
    <property type="entry name" value="GELSOLIN"/>
</dbReference>
<dbReference type="GO" id="GO:0008154">
    <property type="term" value="P:actin polymerization or depolymerization"/>
    <property type="evidence" value="ECO:0007669"/>
    <property type="project" value="TreeGrafter"/>
</dbReference>
<evidence type="ECO:0008006" key="4">
    <source>
        <dbReference type="Google" id="ProtNLM"/>
    </source>
</evidence>
<evidence type="ECO:0000256" key="1">
    <source>
        <dbReference type="SAM" id="MobiDB-lite"/>
    </source>
</evidence>
<dbReference type="SUPFAM" id="SSF55753">
    <property type="entry name" value="Actin depolymerizing proteins"/>
    <property type="match status" value="2"/>
</dbReference>
<keyword evidence="3" id="KW-1185">Reference proteome</keyword>
<dbReference type="PANTHER" id="PTHR11977">
    <property type="entry name" value="VILLIN"/>
    <property type="match status" value="1"/>
</dbReference>
<dbReference type="GO" id="GO:0015629">
    <property type="term" value="C:actin cytoskeleton"/>
    <property type="evidence" value="ECO:0007669"/>
    <property type="project" value="TreeGrafter"/>
</dbReference>
<dbReference type="InterPro" id="IPR029006">
    <property type="entry name" value="ADF-H/Gelsolin-like_dom_sf"/>
</dbReference>
<accession>A0A8C7C6U2</accession>
<dbReference type="GO" id="GO:0051015">
    <property type="term" value="F:actin filament binding"/>
    <property type="evidence" value="ECO:0007669"/>
    <property type="project" value="InterPro"/>
</dbReference>
<dbReference type="GO" id="GO:0005546">
    <property type="term" value="F:phosphatidylinositol-4,5-bisphosphate binding"/>
    <property type="evidence" value="ECO:0007669"/>
    <property type="project" value="TreeGrafter"/>
</dbReference>
<dbReference type="InterPro" id="IPR007122">
    <property type="entry name" value="Villin/Gelsolin"/>
</dbReference>
<dbReference type="PANTHER" id="PTHR11977:SF30">
    <property type="entry name" value="VILLIN-LIKE PROTEIN"/>
    <property type="match status" value="1"/>
</dbReference>
<evidence type="ECO:0000313" key="3">
    <source>
        <dbReference type="Proteomes" id="UP000694425"/>
    </source>
</evidence>
<sequence>VMIQWNGPESSIAEKAWGLALTCSLQDRERGGRARTGVVDDEVEATDPMQVTEAVLGCRVGNLHATVPNKSIDRLQKASVPSTREQTWGVDRVEGVAWVYLLQKEDYCILDQGGFKIYVWQGQLSGLQKKKAAFSWALVKLLGPVSKGAALSWGEDASDTYALPDSGKADVGKLHIQPELAAQLRMVDASGKVEVWCIQDLGRQPVDPKHHGQLYVDICYLVLYTYRKMGHVWYILYLWQVYHQTTTREVSALNRNAEELDLMCRGALVQEHATMGSKPLHFLAILQGHAVVFQIRTTLGHDGKRQPAPTTRLFHVQGIVSYNTRTMEVPACASALSSNDIFLQFTPSTCYLWFGKLPLTLAPQLMPRAVCRARDGSTPQGRQSLHPASGPGPMQGKGHSGELNVTGRSGSPLVRGRPGPGCLPCFLPGA</sequence>
<evidence type="ECO:0000313" key="2">
    <source>
        <dbReference type="Ensembl" id="ENSNVIP00000032333.1"/>
    </source>
</evidence>
<organism evidence="2 3">
    <name type="scientific">Neovison vison</name>
    <name type="common">American mink</name>
    <name type="synonym">Mustela vison</name>
    <dbReference type="NCBI Taxonomy" id="452646"/>
    <lineage>
        <taxon>Eukaryota</taxon>
        <taxon>Metazoa</taxon>
        <taxon>Chordata</taxon>
        <taxon>Craniata</taxon>
        <taxon>Vertebrata</taxon>
        <taxon>Euteleostomi</taxon>
        <taxon>Mammalia</taxon>
        <taxon>Eutheria</taxon>
        <taxon>Laurasiatheria</taxon>
        <taxon>Carnivora</taxon>
        <taxon>Caniformia</taxon>
        <taxon>Musteloidea</taxon>
        <taxon>Mustelidae</taxon>
        <taxon>Mustelinae</taxon>
        <taxon>Neogale</taxon>
    </lineage>
</organism>
<reference evidence="2" key="1">
    <citation type="submission" date="2025-08" db="UniProtKB">
        <authorList>
            <consortium name="Ensembl"/>
        </authorList>
    </citation>
    <scope>IDENTIFICATION</scope>
</reference>
<dbReference type="SMART" id="SM00262">
    <property type="entry name" value="GEL"/>
    <property type="match status" value="1"/>
</dbReference>
<dbReference type="GeneTree" id="ENSGT00940000160253"/>
<dbReference type="Proteomes" id="UP000694425">
    <property type="component" value="Unplaced"/>
</dbReference>
<reference evidence="2" key="2">
    <citation type="submission" date="2025-09" db="UniProtKB">
        <authorList>
            <consortium name="Ensembl"/>
        </authorList>
    </citation>
    <scope>IDENTIFICATION</scope>
</reference>
<dbReference type="GO" id="GO:0005737">
    <property type="term" value="C:cytoplasm"/>
    <property type="evidence" value="ECO:0007669"/>
    <property type="project" value="TreeGrafter"/>
</dbReference>
<dbReference type="GO" id="GO:0051016">
    <property type="term" value="P:barbed-end actin filament capping"/>
    <property type="evidence" value="ECO:0007669"/>
    <property type="project" value="TreeGrafter"/>
</dbReference>
<dbReference type="AlphaFoldDB" id="A0A8C7C6U2"/>
<name>A0A8C7C6U2_NEOVI</name>
<feature type="region of interest" description="Disordered" evidence="1">
    <location>
        <begin position="373"/>
        <end position="415"/>
    </location>
</feature>
<dbReference type="Gene3D" id="3.40.20.10">
    <property type="entry name" value="Severin"/>
    <property type="match status" value="2"/>
</dbReference>